<evidence type="ECO:0000313" key="2">
    <source>
        <dbReference type="EMBL" id="MBD8045440.1"/>
    </source>
</evidence>
<organism evidence="2 3">
    <name type="scientific">Clostridium faecium</name>
    <dbReference type="NCBI Taxonomy" id="2762223"/>
    <lineage>
        <taxon>Bacteria</taxon>
        <taxon>Bacillati</taxon>
        <taxon>Bacillota</taxon>
        <taxon>Clostridia</taxon>
        <taxon>Eubacteriales</taxon>
        <taxon>Clostridiaceae</taxon>
        <taxon>Clostridium</taxon>
    </lineage>
</organism>
<gene>
    <name evidence="2" type="ORF">H9637_00005</name>
</gene>
<evidence type="ECO:0000313" key="3">
    <source>
        <dbReference type="Proteomes" id="UP000627166"/>
    </source>
</evidence>
<name>A0ABR8YMJ6_9CLOT</name>
<dbReference type="Proteomes" id="UP000627166">
    <property type="component" value="Unassembled WGS sequence"/>
</dbReference>
<protein>
    <submittedName>
        <fullName evidence="2">Uncharacterized protein</fullName>
    </submittedName>
</protein>
<evidence type="ECO:0000256" key="1">
    <source>
        <dbReference type="SAM" id="MobiDB-lite"/>
    </source>
</evidence>
<accession>A0ABR8YMJ6</accession>
<keyword evidence="3" id="KW-1185">Reference proteome</keyword>
<dbReference type="RefSeq" id="WP_191738221.1">
    <property type="nucleotide sequence ID" value="NZ_JACSQB010000001.1"/>
</dbReference>
<dbReference type="InterPro" id="IPR035528">
    <property type="entry name" value="DUF5388"/>
</dbReference>
<feature type="region of interest" description="Disordered" evidence="1">
    <location>
        <begin position="99"/>
        <end position="128"/>
    </location>
</feature>
<proteinExistence type="predicted"/>
<dbReference type="Pfam" id="PF17363">
    <property type="entry name" value="DUF5388"/>
    <property type="match status" value="1"/>
</dbReference>
<reference evidence="2 3" key="1">
    <citation type="submission" date="2020-08" db="EMBL/GenBank/DDBJ databases">
        <title>A Genomic Blueprint of the Chicken Gut Microbiome.</title>
        <authorList>
            <person name="Gilroy R."/>
            <person name="Ravi A."/>
            <person name="Getino M."/>
            <person name="Pursley I."/>
            <person name="Horton D.L."/>
            <person name="Alikhan N.-F."/>
            <person name="Baker D."/>
            <person name="Gharbi K."/>
            <person name="Hall N."/>
            <person name="Watson M."/>
            <person name="Adriaenssens E.M."/>
            <person name="Foster-Nyarko E."/>
            <person name="Jarju S."/>
            <person name="Secka A."/>
            <person name="Antonio M."/>
            <person name="Oren A."/>
            <person name="Chaudhuri R."/>
            <person name="La Ragione R.M."/>
            <person name="Hildebrand F."/>
            <person name="Pallen M.J."/>
        </authorList>
    </citation>
    <scope>NUCLEOTIDE SEQUENCE [LARGE SCALE GENOMIC DNA]</scope>
    <source>
        <strain evidence="2 3">N37</strain>
    </source>
</reference>
<feature type="compositionally biased region" description="Basic residues" evidence="1">
    <location>
        <begin position="103"/>
        <end position="113"/>
    </location>
</feature>
<sequence length="128" mass="14797">MALTTHRKKKDLTHTTEVRVAQQVDRDDIVQDYERVTFPTNVRVDNHLRNKITALINLGIAPNTKAVIEYLVKREEEKLGNNGELLRYQRMLSVLEERDSVSRKLKAKTKAAKKAAEAANDEKDRREK</sequence>
<comment type="caution">
    <text evidence="2">The sequence shown here is derived from an EMBL/GenBank/DDBJ whole genome shotgun (WGS) entry which is preliminary data.</text>
</comment>
<dbReference type="EMBL" id="JACSQB010000001">
    <property type="protein sequence ID" value="MBD8045440.1"/>
    <property type="molecule type" value="Genomic_DNA"/>
</dbReference>
<feature type="compositionally biased region" description="Basic and acidic residues" evidence="1">
    <location>
        <begin position="114"/>
        <end position="128"/>
    </location>
</feature>